<proteinExistence type="predicted"/>
<dbReference type="Proteomes" id="UP000244956">
    <property type="component" value="Unassembled WGS sequence"/>
</dbReference>
<accession>A0A2U2B3Y3</accession>
<comment type="caution">
    <text evidence="1">The sequence shown here is derived from an EMBL/GenBank/DDBJ whole genome shotgun (WGS) entry which is preliminary data.</text>
</comment>
<reference evidence="1 2" key="1">
    <citation type="submission" date="2018-05" db="EMBL/GenBank/DDBJ databases">
        <title>Marinilabilia rubrum sp. nov., isolated from saltern sediment.</title>
        <authorList>
            <person name="Zhang R."/>
        </authorList>
    </citation>
    <scope>NUCLEOTIDE SEQUENCE [LARGE SCALE GENOMIC DNA]</scope>
    <source>
        <strain evidence="1 2">WTE16</strain>
    </source>
</reference>
<keyword evidence="2" id="KW-1185">Reference proteome</keyword>
<protein>
    <submittedName>
        <fullName evidence="1">Uncharacterized protein</fullName>
    </submittedName>
</protein>
<sequence length="73" mass="8523">MFKYLTLMLSALQPKASGRKALKKEMTHFFEHSPLKVKKWCFIVIGNVVKNLFIDEKDSSSCLLRMTFCFLSF</sequence>
<gene>
    <name evidence="1" type="ORF">DDZ16_19235</name>
</gene>
<evidence type="ECO:0000313" key="1">
    <source>
        <dbReference type="EMBL" id="PWD97770.1"/>
    </source>
</evidence>
<evidence type="ECO:0000313" key="2">
    <source>
        <dbReference type="Proteomes" id="UP000244956"/>
    </source>
</evidence>
<dbReference type="AlphaFoldDB" id="A0A2U2B3Y3"/>
<dbReference type="EMBL" id="QEWP01000026">
    <property type="protein sequence ID" value="PWD97770.1"/>
    <property type="molecule type" value="Genomic_DNA"/>
</dbReference>
<organism evidence="1 2">
    <name type="scientific">Marinilabilia rubra</name>
    <dbReference type="NCBI Taxonomy" id="2162893"/>
    <lineage>
        <taxon>Bacteria</taxon>
        <taxon>Pseudomonadati</taxon>
        <taxon>Bacteroidota</taxon>
        <taxon>Bacteroidia</taxon>
        <taxon>Marinilabiliales</taxon>
        <taxon>Marinilabiliaceae</taxon>
        <taxon>Marinilabilia</taxon>
    </lineage>
</organism>
<name>A0A2U2B3Y3_9BACT</name>